<name>A0A9P4I3N9_9PEZI</name>
<keyword evidence="1" id="KW-0732">Signal</keyword>
<accession>A0A9P4I3N9</accession>
<evidence type="ECO:0000313" key="2">
    <source>
        <dbReference type="EMBL" id="KAF2092145.1"/>
    </source>
</evidence>
<dbReference type="OrthoDB" id="3943958at2759"/>
<dbReference type="EMBL" id="ML978711">
    <property type="protein sequence ID" value="KAF2092145.1"/>
    <property type="molecule type" value="Genomic_DNA"/>
</dbReference>
<reference evidence="2" key="1">
    <citation type="journal article" date="2020" name="Stud. Mycol.">
        <title>101 Dothideomycetes genomes: a test case for predicting lifestyles and emergence of pathogens.</title>
        <authorList>
            <person name="Haridas S."/>
            <person name="Albert R."/>
            <person name="Binder M."/>
            <person name="Bloem J."/>
            <person name="Labutti K."/>
            <person name="Salamov A."/>
            <person name="Andreopoulos B."/>
            <person name="Baker S."/>
            <person name="Barry K."/>
            <person name="Bills G."/>
            <person name="Bluhm B."/>
            <person name="Cannon C."/>
            <person name="Castanera R."/>
            <person name="Culley D."/>
            <person name="Daum C."/>
            <person name="Ezra D."/>
            <person name="Gonzalez J."/>
            <person name="Henrissat B."/>
            <person name="Kuo A."/>
            <person name="Liang C."/>
            <person name="Lipzen A."/>
            <person name="Lutzoni F."/>
            <person name="Magnuson J."/>
            <person name="Mondo S."/>
            <person name="Nolan M."/>
            <person name="Ohm R."/>
            <person name="Pangilinan J."/>
            <person name="Park H.-J."/>
            <person name="Ramirez L."/>
            <person name="Alfaro M."/>
            <person name="Sun H."/>
            <person name="Tritt A."/>
            <person name="Yoshinaga Y."/>
            <person name="Zwiers L.-H."/>
            <person name="Turgeon B."/>
            <person name="Goodwin S."/>
            <person name="Spatafora J."/>
            <person name="Crous P."/>
            <person name="Grigoriev I."/>
        </authorList>
    </citation>
    <scope>NUCLEOTIDE SEQUENCE</scope>
    <source>
        <strain evidence="2">CBS 121410</strain>
    </source>
</reference>
<evidence type="ECO:0000313" key="3">
    <source>
        <dbReference type="Proteomes" id="UP000799776"/>
    </source>
</evidence>
<feature type="chain" id="PRO_5040241832" evidence="1">
    <location>
        <begin position="20"/>
        <end position="111"/>
    </location>
</feature>
<feature type="signal peptide" evidence="1">
    <location>
        <begin position="1"/>
        <end position="19"/>
    </location>
</feature>
<evidence type="ECO:0000256" key="1">
    <source>
        <dbReference type="SAM" id="SignalP"/>
    </source>
</evidence>
<comment type="caution">
    <text evidence="2">The sequence shown here is derived from an EMBL/GenBank/DDBJ whole genome shotgun (WGS) entry which is preliminary data.</text>
</comment>
<protein>
    <submittedName>
        <fullName evidence="2">Uncharacterized protein</fullName>
    </submittedName>
</protein>
<organism evidence="2 3">
    <name type="scientific">Saccharata proteae CBS 121410</name>
    <dbReference type="NCBI Taxonomy" id="1314787"/>
    <lineage>
        <taxon>Eukaryota</taxon>
        <taxon>Fungi</taxon>
        <taxon>Dikarya</taxon>
        <taxon>Ascomycota</taxon>
        <taxon>Pezizomycotina</taxon>
        <taxon>Dothideomycetes</taxon>
        <taxon>Dothideomycetes incertae sedis</taxon>
        <taxon>Botryosphaeriales</taxon>
        <taxon>Saccharataceae</taxon>
        <taxon>Saccharata</taxon>
    </lineage>
</organism>
<sequence>MKFTLAVVAAAAFAVPAFAMGETTTVTAPPCPSTTASVNDIVTRSPVAAASAGTPCPTFSTIKASGAAMTPGAMNPMGTPMATPTQYTGAANKASAGGALLVAAGFAAYIL</sequence>
<gene>
    <name evidence="2" type="ORF">K490DRAFT_61592</name>
</gene>
<proteinExistence type="predicted"/>
<keyword evidence="3" id="KW-1185">Reference proteome</keyword>
<dbReference type="AlphaFoldDB" id="A0A9P4I3N9"/>
<dbReference type="Proteomes" id="UP000799776">
    <property type="component" value="Unassembled WGS sequence"/>
</dbReference>